<protein>
    <submittedName>
        <fullName evidence="1">Uncharacterized protein</fullName>
    </submittedName>
</protein>
<dbReference type="Pfam" id="PF09355">
    <property type="entry name" value="Phage_Gp19"/>
    <property type="match status" value="1"/>
</dbReference>
<accession>A0A6I3K986</accession>
<dbReference type="Proteomes" id="UP000432568">
    <property type="component" value="Unassembled WGS sequence"/>
</dbReference>
<organism evidence="1 2">
    <name type="scientific">Corynebacterium aurimucosum</name>
    <dbReference type="NCBI Taxonomy" id="169292"/>
    <lineage>
        <taxon>Bacteria</taxon>
        <taxon>Bacillati</taxon>
        <taxon>Actinomycetota</taxon>
        <taxon>Actinomycetes</taxon>
        <taxon>Mycobacteriales</taxon>
        <taxon>Corynebacteriaceae</taxon>
        <taxon>Corynebacterium</taxon>
    </lineage>
</organism>
<evidence type="ECO:0000313" key="1">
    <source>
        <dbReference type="EMBL" id="MTD91118.1"/>
    </source>
</evidence>
<gene>
    <name evidence="1" type="ORF">FME68_04310</name>
</gene>
<sequence>MLVRVDDLLFPRELTKFEEKLAEKLLEHAENMLRAEYGRCGMDFDAHVQVDWKLFNIKRVIGEMVSAALLVGASRGMRSGSSTSGPQSDSVTWADVESVKLGGMAITDEQRDLLGLCRGSGPRFSFPAPGEWPEELLHPREGKYAEYSERGRC</sequence>
<name>A0A6I3K986_9CORY</name>
<comment type="caution">
    <text evidence="1">The sequence shown here is derived from an EMBL/GenBank/DDBJ whole genome shotgun (WGS) entry which is preliminary data.</text>
</comment>
<dbReference type="InterPro" id="IPR018963">
    <property type="entry name" value="Mycophage_D29_Gp19"/>
</dbReference>
<proteinExistence type="predicted"/>
<dbReference type="EMBL" id="VIOG01000004">
    <property type="protein sequence ID" value="MTD91118.1"/>
    <property type="molecule type" value="Genomic_DNA"/>
</dbReference>
<reference evidence="1 2" key="1">
    <citation type="submission" date="2019-07" db="EMBL/GenBank/DDBJ databases">
        <title>Draft genome of C. aurimucosum strain 332.</title>
        <authorList>
            <person name="Pacheco L.G.C."/>
            <person name="Aguiar E.R.G.R."/>
            <person name="Barberis C.M."/>
            <person name="Almuzara M.N."/>
            <person name="Traglia G.M."/>
            <person name="Santos C.S."/>
            <person name="Vay C.A."/>
            <person name="Rocha D.J.P.G."/>
        </authorList>
    </citation>
    <scope>NUCLEOTIDE SEQUENCE [LARGE SCALE GENOMIC DNA]</scope>
    <source>
        <strain evidence="1 2">332</strain>
    </source>
</reference>
<dbReference type="AlphaFoldDB" id="A0A6I3K986"/>
<evidence type="ECO:0000313" key="2">
    <source>
        <dbReference type="Proteomes" id="UP000432568"/>
    </source>
</evidence>